<dbReference type="Gene3D" id="3.40.50.2020">
    <property type="match status" value="1"/>
</dbReference>
<comment type="caution">
    <text evidence="3">The sequence shown here is derived from an EMBL/GenBank/DDBJ whole genome shotgun (WGS) entry which is preliminary data.</text>
</comment>
<protein>
    <submittedName>
        <fullName evidence="3">Amidophosphoribosyltransferase</fullName>
    </submittedName>
</protein>
<dbReference type="SUPFAM" id="SSF53271">
    <property type="entry name" value="PRTase-like"/>
    <property type="match status" value="1"/>
</dbReference>
<dbReference type="Proteomes" id="UP000774689">
    <property type="component" value="Unassembled WGS sequence"/>
</dbReference>
<organism evidence="3 4">
    <name type="scientific">Francisella orientalis</name>
    <dbReference type="NCBI Taxonomy" id="299583"/>
    <lineage>
        <taxon>Bacteria</taxon>
        <taxon>Pseudomonadati</taxon>
        <taxon>Pseudomonadota</taxon>
        <taxon>Gammaproteobacteria</taxon>
        <taxon>Thiotrichales</taxon>
        <taxon>Francisellaceae</taxon>
        <taxon>Francisella</taxon>
    </lineage>
</organism>
<dbReference type="InterPro" id="IPR029055">
    <property type="entry name" value="Ntn_hydrolases_N"/>
</dbReference>
<dbReference type="PANTHER" id="PTHR11907">
    <property type="entry name" value="AMIDOPHOSPHORIBOSYLTRANSFERASE"/>
    <property type="match status" value="1"/>
</dbReference>
<evidence type="ECO:0000313" key="3">
    <source>
        <dbReference type="EMBL" id="NIY57382.1"/>
    </source>
</evidence>
<sequence length="105" mass="11644">VSLDISGFNILRDVEPGEVIIITEDRQVHSKICAKNPVLAPCLFEYVYFARPDSIMNGVSVYQARVDAGKVLSQRIKETWKDKEIDIVIPVPETGRASAQEIATA</sequence>
<dbReference type="AlphaFoldDB" id="A0AAW9YRK4"/>
<keyword evidence="1" id="KW-0808">Transferase</keyword>
<name>A0AAW9YRK4_9GAMM</name>
<keyword evidence="2" id="KW-0315">Glutamine amidotransferase</keyword>
<proteinExistence type="predicted"/>
<gene>
    <name evidence="3" type="ORF">CHQ83_09645</name>
</gene>
<accession>A0AAW9YRK4</accession>
<dbReference type="InterPro" id="IPR029057">
    <property type="entry name" value="PRTase-like"/>
</dbReference>
<evidence type="ECO:0000256" key="1">
    <source>
        <dbReference type="ARBA" id="ARBA00022679"/>
    </source>
</evidence>
<evidence type="ECO:0000256" key="2">
    <source>
        <dbReference type="ARBA" id="ARBA00022962"/>
    </source>
</evidence>
<dbReference type="GO" id="GO:0016740">
    <property type="term" value="F:transferase activity"/>
    <property type="evidence" value="ECO:0007669"/>
    <property type="project" value="UniProtKB-KW"/>
</dbReference>
<dbReference type="Gene3D" id="3.60.20.10">
    <property type="entry name" value="Glutamine Phosphoribosylpyrophosphate, subunit 1, domain 1"/>
    <property type="match status" value="1"/>
</dbReference>
<feature type="non-terminal residue" evidence="3">
    <location>
        <position position="1"/>
    </location>
</feature>
<dbReference type="EMBL" id="QPQM01000029">
    <property type="protein sequence ID" value="NIY57382.1"/>
    <property type="molecule type" value="Genomic_DNA"/>
</dbReference>
<feature type="non-terminal residue" evidence="3">
    <location>
        <position position="105"/>
    </location>
</feature>
<reference evidence="3" key="1">
    <citation type="journal article" date="2020" name="Int. J. Syst. Evol. Microbiol.">
        <title>Reclassification of Francisella noatunensis subsp. orientalis Ottem et al. 2009 as Francisella orientalis sp. nov., Francisella noatunensis subsp. chilensis subsp. nov. and emended description of Francisella noatunensis.</title>
        <authorList>
            <person name="Ramirez-Paredes J.G."/>
            <person name="Larsson P."/>
            <person name="Thompson K.D."/>
            <person name="Penman D.J."/>
            <person name="Busse H.J."/>
            <person name="Ohrman C."/>
            <person name="Sjodin A."/>
            <person name="Soto E."/>
            <person name="Richards R.H."/>
            <person name="Adams A."/>
            <person name="Colquhoun D.J."/>
        </authorList>
    </citation>
    <scope>NUCLEOTIDE SEQUENCE</scope>
    <source>
        <strain evidence="3">LADL-07285A</strain>
    </source>
</reference>
<evidence type="ECO:0000313" key="4">
    <source>
        <dbReference type="Proteomes" id="UP000774689"/>
    </source>
</evidence>